<keyword evidence="8" id="KW-1185">Reference proteome</keyword>
<feature type="transmembrane region" description="Helical" evidence="5">
    <location>
        <begin position="74"/>
        <end position="93"/>
    </location>
</feature>
<feature type="transmembrane region" description="Helical" evidence="5">
    <location>
        <begin position="241"/>
        <end position="265"/>
    </location>
</feature>
<dbReference type="Pfam" id="PF07690">
    <property type="entry name" value="MFS_1"/>
    <property type="match status" value="1"/>
</dbReference>
<feature type="transmembrane region" description="Helical" evidence="5">
    <location>
        <begin position="166"/>
        <end position="188"/>
    </location>
</feature>
<feature type="transmembrane region" description="Helical" evidence="5">
    <location>
        <begin position="302"/>
        <end position="323"/>
    </location>
</feature>
<evidence type="ECO:0000256" key="3">
    <source>
        <dbReference type="ARBA" id="ARBA00022989"/>
    </source>
</evidence>
<sequence length="386" mass="38465">MSPRVPSLRLWLLLASSLVVQATVFLARPASTYAAIDVGVPAAALGAIGAAFALAPLLLAVPLGTFADRIGEGALQLVGGLVLAGACLVLLLAPTTPLTLVLGNALMGAGHLACIVGQQTYVAHHFASERLDAAYGYYTFAASLGQAVGPALIAVVGGAAATPDTALIFLAASGLSLLLVAAAPALGLRPRPRTPDAGARGGLRSLLRLPGLGQALLTSAVVIAAVDLTLVYLPALGAERGLGAGTVGALLTVRAVFSMVSRIGLGRLTARFGRGPVLVTSLVASSLGLAVLALPLPVPAMFVVLAVVGLGLGVGQPLTMAWLTRRAPAEQKAQAVALRLAGNRAGQIVVPSVLGVAAVGGASVALVAIAVLLGSMLPVLRGQRLD</sequence>
<proteinExistence type="predicted"/>
<evidence type="ECO:0000256" key="5">
    <source>
        <dbReference type="SAM" id="Phobius"/>
    </source>
</evidence>
<evidence type="ECO:0000256" key="1">
    <source>
        <dbReference type="ARBA" id="ARBA00004651"/>
    </source>
</evidence>
<comment type="caution">
    <text evidence="7">The sequence shown here is derived from an EMBL/GenBank/DDBJ whole genome shotgun (WGS) entry which is preliminary data.</text>
</comment>
<dbReference type="InterPro" id="IPR011701">
    <property type="entry name" value="MFS"/>
</dbReference>
<feature type="transmembrane region" description="Helical" evidence="5">
    <location>
        <begin position="135"/>
        <end position="160"/>
    </location>
</feature>
<feature type="transmembrane region" description="Helical" evidence="5">
    <location>
        <begin position="277"/>
        <end position="296"/>
    </location>
</feature>
<accession>A0ABU3PV00</accession>
<dbReference type="RefSeq" id="WP_315732478.1">
    <property type="nucleotide sequence ID" value="NZ_JAVYII010000003.1"/>
</dbReference>
<keyword evidence="4 5" id="KW-0472">Membrane</keyword>
<dbReference type="PROSITE" id="PS50850">
    <property type="entry name" value="MFS"/>
    <property type="match status" value="1"/>
</dbReference>
<dbReference type="SUPFAM" id="SSF103473">
    <property type="entry name" value="MFS general substrate transporter"/>
    <property type="match status" value="1"/>
</dbReference>
<evidence type="ECO:0000313" key="8">
    <source>
        <dbReference type="Proteomes" id="UP001268542"/>
    </source>
</evidence>
<organism evidence="7 8">
    <name type="scientific">Nocardioides imazamoxiresistens</name>
    <dbReference type="NCBI Taxonomy" id="3231893"/>
    <lineage>
        <taxon>Bacteria</taxon>
        <taxon>Bacillati</taxon>
        <taxon>Actinomycetota</taxon>
        <taxon>Actinomycetes</taxon>
        <taxon>Propionibacteriales</taxon>
        <taxon>Nocardioidaceae</taxon>
        <taxon>Nocardioides</taxon>
    </lineage>
</organism>
<gene>
    <name evidence="7" type="ORF">RDV89_08230</name>
</gene>
<keyword evidence="2 5" id="KW-0812">Transmembrane</keyword>
<feature type="transmembrane region" description="Helical" evidence="5">
    <location>
        <begin position="105"/>
        <end position="123"/>
    </location>
</feature>
<dbReference type="InterPro" id="IPR036259">
    <property type="entry name" value="MFS_trans_sf"/>
</dbReference>
<dbReference type="InterPro" id="IPR052528">
    <property type="entry name" value="Sugar_transport-like"/>
</dbReference>
<evidence type="ECO:0000256" key="4">
    <source>
        <dbReference type="ARBA" id="ARBA00023136"/>
    </source>
</evidence>
<comment type="subcellular location">
    <subcellularLocation>
        <location evidence="1">Cell membrane</location>
        <topology evidence="1">Multi-pass membrane protein</topology>
    </subcellularLocation>
</comment>
<keyword evidence="3 5" id="KW-1133">Transmembrane helix</keyword>
<reference evidence="7 8" key="1">
    <citation type="submission" date="2023-08" db="EMBL/GenBank/DDBJ databases">
        <title>Nocardioides seae sp. nov., a bacterium isolated from a soil.</title>
        <authorList>
            <person name="Wang X."/>
        </authorList>
    </citation>
    <scope>NUCLEOTIDE SEQUENCE [LARGE SCALE GENOMIC DNA]</scope>
    <source>
        <strain evidence="7 8">YZH12</strain>
    </source>
</reference>
<name>A0ABU3PV00_9ACTN</name>
<dbReference type="EMBL" id="JAVYII010000003">
    <property type="protein sequence ID" value="MDT9593051.1"/>
    <property type="molecule type" value="Genomic_DNA"/>
</dbReference>
<dbReference type="PANTHER" id="PTHR23526">
    <property type="entry name" value="INTEGRAL MEMBRANE TRANSPORT PROTEIN-RELATED"/>
    <property type="match status" value="1"/>
</dbReference>
<feature type="transmembrane region" description="Helical" evidence="5">
    <location>
        <begin position="348"/>
        <end position="377"/>
    </location>
</feature>
<dbReference type="Proteomes" id="UP001268542">
    <property type="component" value="Unassembled WGS sequence"/>
</dbReference>
<protein>
    <submittedName>
        <fullName evidence="7">MFS transporter</fullName>
    </submittedName>
</protein>
<evidence type="ECO:0000259" key="6">
    <source>
        <dbReference type="PROSITE" id="PS50850"/>
    </source>
</evidence>
<feature type="transmembrane region" description="Helical" evidence="5">
    <location>
        <begin position="209"/>
        <end position="235"/>
    </location>
</feature>
<evidence type="ECO:0000313" key="7">
    <source>
        <dbReference type="EMBL" id="MDT9593051.1"/>
    </source>
</evidence>
<feature type="domain" description="Major facilitator superfamily (MFS) profile" evidence="6">
    <location>
        <begin position="9"/>
        <end position="386"/>
    </location>
</feature>
<dbReference type="PANTHER" id="PTHR23526:SF4">
    <property type="entry name" value="INTEGRAL MEMBRANE TRANSPORT PROTEIN"/>
    <property type="match status" value="1"/>
</dbReference>
<feature type="transmembrane region" description="Helical" evidence="5">
    <location>
        <begin position="44"/>
        <end position="67"/>
    </location>
</feature>
<evidence type="ECO:0000256" key="2">
    <source>
        <dbReference type="ARBA" id="ARBA00022692"/>
    </source>
</evidence>
<dbReference type="InterPro" id="IPR020846">
    <property type="entry name" value="MFS_dom"/>
</dbReference>
<dbReference type="Gene3D" id="1.20.1250.20">
    <property type="entry name" value="MFS general substrate transporter like domains"/>
    <property type="match status" value="2"/>
</dbReference>